<evidence type="ECO:0000313" key="1">
    <source>
        <dbReference type="EMBL" id="QNT04512.1"/>
    </source>
</evidence>
<dbReference type="EMBL" id="CP061081">
    <property type="protein sequence ID" value="QNT04512.1"/>
    <property type="molecule type" value="Genomic_DNA"/>
</dbReference>
<accession>A0A7H1J1Z6</accession>
<dbReference type="KEGG" id="mard:IBG28_12350"/>
<dbReference type="RefSeq" id="WP_111608730.1">
    <property type="nucleotide sequence ID" value="NZ_BMLJ01000020.1"/>
</dbReference>
<dbReference type="OrthoDB" id="7062582at2"/>
<proteinExistence type="predicted"/>
<dbReference type="Proteomes" id="UP000516370">
    <property type="component" value="Chromosome"/>
</dbReference>
<organism evidence="1 2">
    <name type="scientific">Marinomonas arctica</name>
    <dbReference type="NCBI Taxonomy" id="383750"/>
    <lineage>
        <taxon>Bacteria</taxon>
        <taxon>Pseudomonadati</taxon>
        <taxon>Pseudomonadota</taxon>
        <taxon>Gammaproteobacteria</taxon>
        <taxon>Oceanospirillales</taxon>
        <taxon>Oceanospirillaceae</taxon>
        <taxon>Marinomonas</taxon>
    </lineage>
</organism>
<gene>
    <name evidence="1" type="ORF">IBG28_12350</name>
</gene>
<evidence type="ECO:0000313" key="2">
    <source>
        <dbReference type="Proteomes" id="UP000516370"/>
    </source>
</evidence>
<keyword evidence="2" id="KW-1185">Reference proteome</keyword>
<dbReference type="AlphaFoldDB" id="A0A7H1J1Z6"/>
<protein>
    <recommendedName>
        <fullName evidence="3">HEPN domain-containing protein</fullName>
    </recommendedName>
</protein>
<reference evidence="1 2" key="1">
    <citation type="submission" date="2020-09" db="EMBL/GenBank/DDBJ databases">
        <title>Complete genome sequence of an Arctic sea ice bacterium Marinomonas arctica BSI20414.</title>
        <authorList>
            <person name="Liao L."/>
            <person name="Chen B."/>
        </authorList>
    </citation>
    <scope>NUCLEOTIDE SEQUENCE [LARGE SCALE GENOMIC DNA]</scope>
    <source>
        <strain evidence="1 2">BSI20414</strain>
    </source>
</reference>
<name>A0A7H1J1Z6_9GAMM</name>
<sequence>MDFKTKTVNAEFWFTQARQMLAAAEELFCTMSLRNSEVETSVGCHKGSMFLLGIALENAFKGVVASQGKLIIVEGRIDTRKSFPGCKNHKLPDLARLIGLETNETEKELLQRLSIYTVWAGKYGTPLSESEYADAQGHQHQSSQDFDIAKNLIFKLRANTGFDERSGWPELQS</sequence>
<evidence type="ECO:0008006" key="3">
    <source>
        <dbReference type="Google" id="ProtNLM"/>
    </source>
</evidence>